<gene>
    <name evidence="2" type="ORF">ALGA_4149</name>
</gene>
<keyword evidence="3" id="KW-1185">Reference proteome</keyword>
<dbReference type="RefSeq" id="WP_096432754.1">
    <property type="nucleotide sequence ID" value="NZ_AP018042.1"/>
</dbReference>
<proteinExistence type="predicted"/>
<dbReference type="Proteomes" id="UP000218267">
    <property type="component" value="Chromosome"/>
</dbReference>
<dbReference type="EMBL" id="AP018042">
    <property type="protein sequence ID" value="BAX82440.1"/>
    <property type="molecule type" value="Genomic_DNA"/>
</dbReference>
<reference evidence="3" key="2">
    <citation type="journal article" date="2020" name="Antonie Van Leeuwenhoek">
        <title>Labilibaculum antarcticum sp. nov., a novel facultative anaerobic, psychrotorelant bacterium isolated from marine sediment of Antarctica.</title>
        <authorList>
            <person name="Watanabe M."/>
            <person name="Kojima H."/>
            <person name="Fukui M."/>
        </authorList>
    </citation>
    <scope>NUCLEOTIDE SEQUENCE [LARGE SCALE GENOMIC DNA]</scope>
    <source>
        <strain evidence="3">SPP2</strain>
    </source>
</reference>
<protein>
    <submittedName>
        <fullName evidence="2">Uncharacterized protein</fullName>
    </submittedName>
</protein>
<keyword evidence="1" id="KW-1133">Transmembrane helix</keyword>
<evidence type="ECO:0000313" key="3">
    <source>
        <dbReference type="Proteomes" id="UP000218267"/>
    </source>
</evidence>
<evidence type="ECO:0000256" key="1">
    <source>
        <dbReference type="SAM" id="Phobius"/>
    </source>
</evidence>
<accession>A0A1Y1CQ83</accession>
<dbReference type="AlphaFoldDB" id="A0A1Y1CQ83"/>
<feature type="transmembrane region" description="Helical" evidence="1">
    <location>
        <begin position="15"/>
        <end position="36"/>
    </location>
</feature>
<dbReference type="KEGG" id="mbas:ALGA_4149"/>
<evidence type="ECO:0000313" key="2">
    <source>
        <dbReference type="EMBL" id="BAX82440.1"/>
    </source>
</evidence>
<organism evidence="2 3">
    <name type="scientific">Labilibaculum antarcticum</name>
    <dbReference type="NCBI Taxonomy" id="1717717"/>
    <lineage>
        <taxon>Bacteria</taxon>
        <taxon>Pseudomonadati</taxon>
        <taxon>Bacteroidota</taxon>
        <taxon>Bacteroidia</taxon>
        <taxon>Marinilabiliales</taxon>
        <taxon>Marinifilaceae</taxon>
        <taxon>Labilibaculum</taxon>
    </lineage>
</organism>
<reference evidence="2 3" key="1">
    <citation type="journal article" date="2018" name="Mar. Genomics">
        <title>Complete genome sequence of Marinifilaceae bacterium strain SPP2, isolated from the Antarctic marine sediment.</title>
        <authorList>
            <person name="Watanabe M."/>
            <person name="Kojima H."/>
            <person name="Fukui M."/>
        </authorList>
    </citation>
    <scope>NUCLEOTIDE SEQUENCE [LARGE SCALE GENOMIC DNA]</scope>
    <source>
        <strain evidence="2 3">SPP2</strain>
    </source>
</reference>
<name>A0A1Y1CQ83_9BACT</name>
<keyword evidence="1" id="KW-0812">Transmembrane</keyword>
<keyword evidence="1" id="KW-0472">Membrane</keyword>
<sequence length="172" mass="19987">MKIKLSNSATDLHKIQVYVFYLVDLAILVVLIVNIIEGNSLVILLALMILVLFSTITLISRKYSSRLCEAYIDDEYLYLENGKLTDKIELSNIKYLKYHPFYIHLMTEDIIVVNFQKETTLGRKIYIYPTNLNKEKEYKSNRHILNLIAEKANNYIEAKTTNANKSKRCASK</sequence>
<feature type="transmembrane region" description="Helical" evidence="1">
    <location>
        <begin position="42"/>
        <end position="59"/>
    </location>
</feature>